<dbReference type="EMBL" id="CP072753">
    <property type="protein sequence ID" value="QUC17359.1"/>
    <property type="molecule type" value="Genomic_DNA"/>
</dbReference>
<dbReference type="GO" id="GO:0005680">
    <property type="term" value="C:anaphase-promoting complex"/>
    <property type="evidence" value="ECO:0007669"/>
    <property type="project" value="InterPro"/>
</dbReference>
<feature type="region of interest" description="Disordered" evidence="2">
    <location>
        <begin position="61"/>
        <end position="80"/>
    </location>
</feature>
<evidence type="ECO:0000313" key="3">
    <source>
        <dbReference type="EMBL" id="QUC17359.1"/>
    </source>
</evidence>
<dbReference type="AlphaFoldDB" id="A0A8E5HKW2"/>
<feature type="region of interest" description="Disordered" evidence="2">
    <location>
        <begin position="35"/>
        <end position="56"/>
    </location>
</feature>
<name>A0A8E5HKW2_USTVR</name>
<keyword evidence="4" id="KW-1185">Reference proteome</keyword>
<dbReference type="RefSeq" id="XP_042995032.1">
    <property type="nucleotide sequence ID" value="XM_043139098.1"/>
</dbReference>
<evidence type="ECO:0008006" key="5">
    <source>
        <dbReference type="Google" id="ProtNLM"/>
    </source>
</evidence>
<organism evidence="3 4">
    <name type="scientific">Ustilaginoidea virens</name>
    <name type="common">Rice false smut fungus</name>
    <name type="synonym">Villosiclava virens</name>
    <dbReference type="NCBI Taxonomy" id="1159556"/>
    <lineage>
        <taxon>Eukaryota</taxon>
        <taxon>Fungi</taxon>
        <taxon>Dikarya</taxon>
        <taxon>Ascomycota</taxon>
        <taxon>Pezizomycotina</taxon>
        <taxon>Sordariomycetes</taxon>
        <taxon>Hypocreomycetidae</taxon>
        <taxon>Hypocreales</taxon>
        <taxon>Clavicipitaceae</taxon>
        <taxon>Ustilaginoidea</taxon>
    </lineage>
</organism>
<evidence type="ECO:0000256" key="1">
    <source>
        <dbReference type="ARBA" id="ARBA00022786"/>
    </source>
</evidence>
<keyword evidence="1" id="KW-0833">Ubl conjugation pathway</keyword>
<gene>
    <name evidence="3" type="ORF">UV8b_01600</name>
</gene>
<accession>A0A8E5HKW2</accession>
<evidence type="ECO:0000313" key="4">
    <source>
        <dbReference type="Proteomes" id="UP000027002"/>
    </source>
</evidence>
<sequence>MLRRPPTTLHITAEDIAAYEDRRATEALALQHRQAQLKMQGVQQSPGRAGRRTRDERLGAEMDGWPNMDAAPHAGCDAVL</sequence>
<proteinExistence type="predicted"/>
<dbReference type="GO" id="GO:0031145">
    <property type="term" value="P:anaphase-promoting complex-dependent catabolic process"/>
    <property type="evidence" value="ECO:0007669"/>
    <property type="project" value="InterPro"/>
</dbReference>
<dbReference type="OrthoDB" id="4961522at2759"/>
<dbReference type="Proteomes" id="UP000027002">
    <property type="component" value="Chromosome 1"/>
</dbReference>
<dbReference type="GeneID" id="66062378"/>
<evidence type="ECO:0000256" key="2">
    <source>
        <dbReference type="SAM" id="MobiDB-lite"/>
    </source>
</evidence>
<dbReference type="InterPro" id="IPR018860">
    <property type="entry name" value="APC_suCDC26"/>
</dbReference>
<reference evidence="3" key="1">
    <citation type="submission" date="2020-03" db="EMBL/GenBank/DDBJ databases">
        <title>A mixture of massive structural variations and highly conserved coding sequences in Ustilaginoidea virens genome.</title>
        <authorList>
            <person name="Zhang K."/>
            <person name="Zhao Z."/>
            <person name="Zhang Z."/>
            <person name="Li Y."/>
            <person name="Hsiang T."/>
            <person name="Sun W."/>
        </authorList>
    </citation>
    <scope>NUCLEOTIDE SEQUENCE</scope>
    <source>
        <strain evidence="3">UV-8b</strain>
    </source>
</reference>
<protein>
    <recommendedName>
        <fullName evidence="5">Anaphase-promoting complex, subunit CDC26</fullName>
    </recommendedName>
</protein>
<dbReference type="Pfam" id="PF10471">
    <property type="entry name" value="ANAPC_CDC26"/>
    <property type="match status" value="1"/>
</dbReference>
<dbReference type="KEGG" id="uvi:66062378"/>